<comment type="caution">
    <text evidence="1">The sequence shown here is derived from an EMBL/GenBank/DDBJ whole genome shotgun (WGS) entry which is preliminary data.</text>
</comment>
<gene>
    <name evidence="1" type="ORF">ODALV1_LOCUS4113</name>
</gene>
<name>A0ABP1PUZ9_9HEXA</name>
<evidence type="ECO:0000313" key="2">
    <source>
        <dbReference type="Proteomes" id="UP001642540"/>
    </source>
</evidence>
<sequence>MPLSKSLGIFIHLVATKKEEVSSSVRASQGEPHICWLLRPTTQRPCHFFQPVNTNQLSCESFCQLKRRAQSITSCTKRHRIALETRSSWRYLQSSKQATEMLLLGTHGQ</sequence>
<dbReference type="EMBL" id="CAXLJM020000013">
    <property type="protein sequence ID" value="CAL8078496.1"/>
    <property type="molecule type" value="Genomic_DNA"/>
</dbReference>
<dbReference type="Proteomes" id="UP001642540">
    <property type="component" value="Unassembled WGS sequence"/>
</dbReference>
<evidence type="ECO:0000313" key="1">
    <source>
        <dbReference type="EMBL" id="CAL8078496.1"/>
    </source>
</evidence>
<reference evidence="1 2" key="1">
    <citation type="submission" date="2024-08" db="EMBL/GenBank/DDBJ databases">
        <authorList>
            <person name="Cucini C."/>
            <person name="Frati F."/>
        </authorList>
    </citation>
    <scope>NUCLEOTIDE SEQUENCE [LARGE SCALE GENOMIC DNA]</scope>
</reference>
<keyword evidence="2" id="KW-1185">Reference proteome</keyword>
<proteinExistence type="predicted"/>
<organism evidence="1 2">
    <name type="scientific">Orchesella dallaii</name>
    <dbReference type="NCBI Taxonomy" id="48710"/>
    <lineage>
        <taxon>Eukaryota</taxon>
        <taxon>Metazoa</taxon>
        <taxon>Ecdysozoa</taxon>
        <taxon>Arthropoda</taxon>
        <taxon>Hexapoda</taxon>
        <taxon>Collembola</taxon>
        <taxon>Entomobryomorpha</taxon>
        <taxon>Entomobryoidea</taxon>
        <taxon>Orchesellidae</taxon>
        <taxon>Orchesellinae</taxon>
        <taxon>Orchesella</taxon>
    </lineage>
</organism>
<accession>A0ABP1PUZ9</accession>
<protein>
    <submittedName>
        <fullName evidence="1">Uncharacterized protein</fullName>
    </submittedName>
</protein>